<comment type="caution">
    <text evidence="10">The sequence shown here is derived from an EMBL/GenBank/DDBJ whole genome shotgun (WGS) entry which is preliminary data.</text>
</comment>
<evidence type="ECO:0000313" key="11">
    <source>
        <dbReference type="Proteomes" id="UP000005835"/>
    </source>
</evidence>
<keyword evidence="7" id="KW-0408">Iron</keyword>
<dbReference type="HOGENOM" id="CLU_136713_1_0_4"/>
<evidence type="ECO:0000256" key="6">
    <source>
        <dbReference type="ARBA" id="ARBA00022982"/>
    </source>
</evidence>
<keyword evidence="8" id="KW-0732">Signal</keyword>
<dbReference type="Pfam" id="PF14537">
    <property type="entry name" value="Cytochrom_c3_2"/>
    <property type="match status" value="1"/>
</dbReference>
<accession>K1JUG4</accession>
<name>K1JUG4_9BURK</name>
<evidence type="ECO:0000256" key="2">
    <source>
        <dbReference type="ARBA" id="ARBA00004196"/>
    </source>
</evidence>
<evidence type="ECO:0000256" key="7">
    <source>
        <dbReference type="ARBA" id="ARBA00023004"/>
    </source>
</evidence>
<dbReference type="RefSeq" id="WP_005436958.1">
    <property type="nucleotide sequence ID" value="NZ_JH815520.1"/>
</dbReference>
<dbReference type="PATRIC" id="fig|742823.3.peg.2154"/>
<dbReference type="EMBL" id="ADMG01000048">
    <property type="protein sequence ID" value="EKB30253.1"/>
    <property type="molecule type" value="Genomic_DNA"/>
</dbReference>
<dbReference type="OrthoDB" id="9156064at2"/>
<keyword evidence="3" id="KW-0813">Transport</keyword>
<evidence type="ECO:0000256" key="1">
    <source>
        <dbReference type="ARBA" id="ARBA00001926"/>
    </source>
</evidence>
<evidence type="ECO:0000256" key="4">
    <source>
        <dbReference type="ARBA" id="ARBA00022617"/>
    </source>
</evidence>
<dbReference type="Gene3D" id="1.10.1130.10">
    <property type="entry name" value="Flavocytochrome C3, Chain A"/>
    <property type="match status" value="1"/>
</dbReference>
<evidence type="ECO:0000256" key="5">
    <source>
        <dbReference type="ARBA" id="ARBA00022723"/>
    </source>
</evidence>
<dbReference type="Proteomes" id="UP000005835">
    <property type="component" value="Unassembled WGS sequence"/>
</dbReference>
<dbReference type="STRING" id="742823.HMPREF9465_02144"/>
<keyword evidence="6" id="KW-0249">Electron transport</keyword>
<dbReference type="eggNOG" id="COG0484">
    <property type="taxonomic scope" value="Bacteria"/>
</dbReference>
<feature type="chain" id="PRO_5003846682" description="Tetrahaem cytochrome domain-containing protein" evidence="8">
    <location>
        <begin position="23"/>
        <end position="111"/>
    </location>
</feature>
<reference evidence="10 11" key="1">
    <citation type="submission" date="2012-05" db="EMBL/GenBank/DDBJ databases">
        <title>The Genome Sequence of Sutterella wadsworthensis 2_1_59BFAA.</title>
        <authorList>
            <consortium name="The Broad Institute Genome Sequencing Platform"/>
            <person name="Earl A."/>
            <person name="Ward D."/>
            <person name="Feldgarden M."/>
            <person name="Gevers D."/>
            <person name="Daigneault M."/>
            <person name="Strauss J."/>
            <person name="Allen-Vercoe E."/>
            <person name="Walker B."/>
            <person name="Young S.K."/>
            <person name="Zeng Q."/>
            <person name="Gargeya S."/>
            <person name="Fitzgerald M."/>
            <person name="Haas B."/>
            <person name="Abouelleil A."/>
            <person name="Alvarado L."/>
            <person name="Arachchi H.M."/>
            <person name="Berlin A.M."/>
            <person name="Chapman S.B."/>
            <person name="Goldberg J."/>
            <person name="Griggs A."/>
            <person name="Gujja S."/>
            <person name="Hansen M."/>
            <person name="Howarth C."/>
            <person name="Imamovic A."/>
            <person name="Larimer J."/>
            <person name="McCowen C."/>
            <person name="Montmayeur A."/>
            <person name="Murphy C."/>
            <person name="Neiman D."/>
            <person name="Pearson M."/>
            <person name="Priest M."/>
            <person name="Roberts A."/>
            <person name="Saif S."/>
            <person name="Shea T."/>
            <person name="Sisk P."/>
            <person name="Sykes S."/>
            <person name="Wortman J."/>
            <person name="Nusbaum C."/>
            <person name="Birren B."/>
        </authorList>
    </citation>
    <scope>NUCLEOTIDE SEQUENCE [LARGE SCALE GENOMIC DNA]</scope>
    <source>
        <strain evidence="10 11">2_1_59BFAA</strain>
    </source>
</reference>
<dbReference type="InterPro" id="IPR036280">
    <property type="entry name" value="Multihaem_cyt_sf"/>
</dbReference>
<proteinExistence type="predicted"/>
<evidence type="ECO:0000313" key="10">
    <source>
        <dbReference type="EMBL" id="EKB30253.1"/>
    </source>
</evidence>
<dbReference type="GO" id="GO:0046872">
    <property type="term" value="F:metal ion binding"/>
    <property type="evidence" value="ECO:0007669"/>
    <property type="project" value="UniProtKB-KW"/>
</dbReference>
<dbReference type="InterPro" id="IPR012286">
    <property type="entry name" value="Tetrahaem_cytochrome"/>
</dbReference>
<comment type="subcellular location">
    <subcellularLocation>
        <location evidence="2">Cell envelope</location>
    </subcellularLocation>
</comment>
<evidence type="ECO:0000259" key="9">
    <source>
        <dbReference type="Pfam" id="PF14537"/>
    </source>
</evidence>
<keyword evidence="11" id="KW-1185">Reference proteome</keyword>
<dbReference type="AlphaFoldDB" id="K1JUG4"/>
<keyword evidence="4" id="KW-0349">Heme</keyword>
<feature type="signal peptide" evidence="8">
    <location>
        <begin position="1"/>
        <end position="22"/>
    </location>
</feature>
<evidence type="ECO:0000256" key="3">
    <source>
        <dbReference type="ARBA" id="ARBA00022448"/>
    </source>
</evidence>
<protein>
    <recommendedName>
        <fullName evidence="9">Tetrahaem cytochrome domain-containing protein</fullName>
    </recommendedName>
</protein>
<comment type="cofactor">
    <cofactor evidence="1">
        <name>heme c</name>
        <dbReference type="ChEBI" id="CHEBI:61717"/>
    </cofactor>
</comment>
<gene>
    <name evidence="10" type="ORF">HMPREF9465_02144</name>
</gene>
<dbReference type="SUPFAM" id="SSF48695">
    <property type="entry name" value="Multiheme cytochromes"/>
    <property type="match status" value="1"/>
</dbReference>
<dbReference type="GO" id="GO:0030313">
    <property type="term" value="C:cell envelope"/>
    <property type="evidence" value="ECO:0007669"/>
    <property type="project" value="UniProtKB-SubCell"/>
</dbReference>
<organism evidence="10 11">
    <name type="scientific">Sutterella wadsworthensis 2_1_59BFAA</name>
    <dbReference type="NCBI Taxonomy" id="742823"/>
    <lineage>
        <taxon>Bacteria</taxon>
        <taxon>Pseudomonadati</taxon>
        <taxon>Pseudomonadota</taxon>
        <taxon>Betaproteobacteria</taxon>
        <taxon>Burkholderiales</taxon>
        <taxon>Sutterellaceae</taxon>
        <taxon>Sutterella</taxon>
    </lineage>
</organism>
<feature type="domain" description="Tetrahaem cytochrome" evidence="9">
    <location>
        <begin position="32"/>
        <end position="103"/>
    </location>
</feature>
<keyword evidence="5" id="KW-0479">Metal-binding</keyword>
<sequence length="111" mass="12057">MLLKSYLAAVVLTFGLASGAHAAAVTINGPHASLDCTTCHANGQFKAPAKETCFQCHQSYQTVAERTAKMNPNPHSNHRGEKDCNACHSMHGKSHFECNDCHNFAIRMKGE</sequence>
<evidence type="ECO:0000256" key="8">
    <source>
        <dbReference type="SAM" id="SignalP"/>
    </source>
</evidence>